<dbReference type="PANTHER" id="PTHR43196:SF2">
    <property type="entry name" value="PHOSPHOADENOSINE PHOSPHOSULFATE REDUCTASE"/>
    <property type="match status" value="1"/>
</dbReference>
<dbReference type="Proteomes" id="UP000006695">
    <property type="component" value="Chromosome"/>
</dbReference>
<dbReference type="NCBIfam" id="TIGR03183">
    <property type="entry name" value="DNA_S_dndC"/>
    <property type="match status" value="1"/>
</dbReference>
<evidence type="ECO:0000313" key="3">
    <source>
        <dbReference type="EMBL" id="ABQ26652.1"/>
    </source>
</evidence>
<accession>A5G4D4</accession>
<dbReference type="KEGG" id="gur:Gura_2474"/>
<organism evidence="3 4">
    <name type="scientific">Geotalea uraniireducens (strain Rf4)</name>
    <name type="common">Geobacter uraniireducens</name>
    <dbReference type="NCBI Taxonomy" id="351605"/>
    <lineage>
        <taxon>Bacteria</taxon>
        <taxon>Pseudomonadati</taxon>
        <taxon>Thermodesulfobacteriota</taxon>
        <taxon>Desulfuromonadia</taxon>
        <taxon>Geobacterales</taxon>
        <taxon>Geobacteraceae</taxon>
        <taxon>Geotalea</taxon>
    </lineage>
</organism>
<keyword evidence="4" id="KW-1185">Reference proteome</keyword>
<feature type="region of interest" description="Disordered" evidence="1">
    <location>
        <begin position="1"/>
        <end position="38"/>
    </location>
</feature>
<dbReference type="Gene3D" id="3.40.50.620">
    <property type="entry name" value="HUPs"/>
    <property type="match status" value="1"/>
</dbReference>
<dbReference type="OrthoDB" id="9774475at2"/>
<name>A5G4D4_GEOUR</name>
<keyword evidence="3" id="KW-0808">Transferase</keyword>
<dbReference type="InterPro" id="IPR017598">
    <property type="entry name" value="SulphurTrfase_DndC"/>
</dbReference>
<protein>
    <submittedName>
        <fullName evidence="3">3'-phosphoadenosine 5'-phosphosulfate sulfotransferase (PAPS reductase)/FAD synthetase-like protein</fullName>
    </submittedName>
</protein>
<feature type="compositionally biased region" description="Polar residues" evidence="1">
    <location>
        <begin position="13"/>
        <end position="37"/>
    </location>
</feature>
<dbReference type="InterPro" id="IPR002500">
    <property type="entry name" value="PAPS_reduct_dom"/>
</dbReference>
<evidence type="ECO:0000259" key="2">
    <source>
        <dbReference type="Pfam" id="PF01507"/>
    </source>
</evidence>
<dbReference type="EMBL" id="CP000698">
    <property type="protein sequence ID" value="ABQ26652.1"/>
    <property type="molecule type" value="Genomic_DNA"/>
</dbReference>
<dbReference type="Pfam" id="PF01507">
    <property type="entry name" value="PAPS_reduct"/>
    <property type="match status" value="1"/>
</dbReference>
<dbReference type="RefSeq" id="WP_011939340.1">
    <property type="nucleotide sequence ID" value="NC_009483.1"/>
</dbReference>
<dbReference type="REBASE" id="330794">
    <property type="entry name" value="M.GurRDndCP"/>
</dbReference>
<dbReference type="GO" id="GO:0016740">
    <property type="term" value="F:transferase activity"/>
    <property type="evidence" value="ECO:0007669"/>
    <property type="project" value="UniProtKB-KW"/>
</dbReference>
<dbReference type="NCBIfam" id="NF005316">
    <property type="entry name" value="PRK06850.1"/>
    <property type="match status" value="1"/>
</dbReference>
<evidence type="ECO:0000256" key="1">
    <source>
        <dbReference type="SAM" id="MobiDB-lite"/>
    </source>
</evidence>
<dbReference type="InterPro" id="IPR014729">
    <property type="entry name" value="Rossmann-like_a/b/a_fold"/>
</dbReference>
<dbReference type="PANTHER" id="PTHR43196">
    <property type="entry name" value="SULFATE ADENYLYLTRANSFERASE SUBUNIT 2"/>
    <property type="match status" value="1"/>
</dbReference>
<reference evidence="3 4" key="1">
    <citation type="submission" date="2007-05" db="EMBL/GenBank/DDBJ databases">
        <title>Complete sequence of Geobacter uraniireducens Rf4.</title>
        <authorList>
            <consortium name="US DOE Joint Genome Institute"/>
            <person name="Copeland A."/>
            <person name="Lucas S."/>
            <person name="Lapidus A."/>
            <person name="Barry K."/>
            <person name="Detter J.C."/>
            <person name="Glavina del Rio T."/>
            <person name="Hammon N."/>
            <person name="Israni S."/>
            <person name="Dalin E."/>
            <person name="Tice H."/>
            <person name="Pitluck S."/>
            <person name="Chertkov O."/>
            <person name="Brettin T."/>
            <person name="Bruce D."/>
            <person name="Han C."/>
            <person name="Schmutz J."/>
            <person name="Larimer F."/>
            <person name="Land M."/>
            <person name="Hauser L."/>
            <person name="Kyrpides N."/>
            <person name="Mikhailova N."/>
            <person name="Shelobolina E."/>
            <person name="Aklujkar M."/>
            <person name="Lovley D."/>
            <person name="Richardson P."/>
        </authorList>
    </citation>
    <scope>NUCLEOTIDE SEQUENCE [LARGE SCALE GENOMIC DNA]</scope>
    <source>
        <strain evidence="3 4">Rf4</strain>
    </source>
</reference>
<sequence length="551" mass="62257">MKTAKKKAGVPATNDSVQPECTVTETSLPNTDNSNSPAAKVRKSAFNELGFQATIELLQEEIRSLYIADEIPWIIGYSGGKDSTATLQLVWTAIAELPAEQRRKTVYAISTDTMVENPVVAAWVANSLAVMKRASAEQLVPIQPRRLTPALVDSFWVNLIGKGYPAPRHKFRWCTARLKISPSNSFINSIVSSSVEAILVLGTRKAESSARAANMARHEKGRVRDRLSPNSSLPGSLVYSPIEAWTNDDVWFYLMQVKNPWGYNNRDLLGMYAGASADGECPLVVDDSTPSCGDSRFGCWVCTLVDKDKSMTAMIQNDEEKEWMMPLLDIRDALDFRRDHKGEYAENADYDIRDFRRMSGAVQVMSGGRPIPGPYIQSAREEWLRKLLIAQTYIRKNGPPEVQGIELITLEELQEIRRIWVVDKHELEDSLPRIYREATGNDYPGRPLDDNLVIGEEEMHVLAELCGEDRLHYELTRELLSITRQQRTTSRRAGLHEQLEKTFSRHFYDDKQDALTRAQQMADQKQRLSNNRQQFVSVVMEPLACDQEGEA</sequence>
<dbReference type="AlphaFoldDB" id="A5G4D4"/>
<gene>
    <name evidence="3" type="ordered locus">Gura_2474</name>
</gene>
<dbReference type="InterPro" id="IPR050128">
    <property type="entry name" value="Sulfate_adenylyltrnsfr_sub2"/>
</dbReference>
<dbReference type="SUPFAM" id="SSF52402">
    <property type="entry name" value="Adenine nucleotide alpha hydrolases-like"/>
    <property type="match status" value="1"/>
</dbReference>
<dbReference type="HOGENOM" id="CLU_027799_2_1_7"/>
<feature type="domain" description="Phosphoadenosine phosphosulphate reductase" evidence="2">
    <location>
        <begin position="75"/>
        <end position="256"/>
    </location>
</feature>
<proteinExistence type="predicted"/>
<evidence type="ECO:0000313" key="4">
    <source>
        <dbReference type="Proteomes" id="UP000006695"/>
    </source>
</evidence>
<dbReference type="STRING" id="351605.Gura_2474"/>